<dbReference type="EMBL" id="CP017916">
    <property type="protein sequence ID" value="ARP38900.1"/>
    <property type="molecule type" value="Genomic_DNA"/>
</dbReference>
<reference evidence="1 2" key="1">
    <citation type="submission" date="2016-10" db="EMBL/GenBank/DDBJ databases">
        <title>The High Quality Genome of Vibrio splendidus K08M4.</title>
        <authorList>
            <person name="Wendling C."/>
            <person name="Chibani C.M."/>
            <person name="Hertel R."/>
            <person name="Sproer C."/>
            <person name="Bunk B."/>
            <person name="Overmann J."/>
            <person name="Roth O."/>
            <person name="Liesegang H."/>
        </authorList>
    </citation>
    <scope>NUCLEOTIDE SEQUENCE [LARGE SCALE GENOMIC DNA]</scope>
    <source>
        <strain evidence="1 2">K08M4</strain>
    </source>
</reference>
<dbReference type="InterPro" id="IPR046900">
    <property type="entry name" value="ABC-3C_MC7"/>
</dbReference>
<accession>A0AA34TQ29</accession>
<name>A0AA34TQ29_9VIBR</name>
<dbReference type="AlphaFoldDB" id="A0AA34TQ29"/>
<evidence type="ECO:0000313" key="1">
    <source>
        <dbReference type="EMBL" id="ARP38900.1"/>
    </source>
</evidence>
<evidence type="ECO:0000313" key="2">
    <source>
        <dbReference type="Proteomes" id="UP000194136"/>
    </source>
</evidence>
<keyword evidence="2" id="KW-1185">Reference proteome</keyword>
<sequence>MITPSKTISFKNSITFKMLYILDEQFDEILLVELYKNTKRKFLGMDEFIFAIDALYILGEIDVDLELGKIRKC</sequence>
<proteinExistence type="predicted"/>
<organism evidence="1 2">
    <name type="scientific">Vibrio syngnathi</name>
    <dbReference type="NCBI Taxonomy" id="3034029"/>
    <lineage>
        <taxon>Bacteria</taxon>
        <taxon>Pseudomonadati</taxon>
        <taxon>Pseudomonadota</taxon>
        <taxon>Gammaproteobacteria</taxon>
        <taxon>Vibrionales</taxon>
        <taxon>Vibrionaceae</taxon>
        <taxon>Vibrio</taxon>
    </lineage>
</organism>
<protein>
    <submittedName>
        <fullName evidence="1">Uncharacterized protein</fullName>
    </submittedName>
</protein>
<dbReference type="Proteomes" id="UP000194136">
    <property type="component" value="Chromosome 1"/>
</dbReference>
<dbReference type="RefSeq" id="WP_086049856.1">
    <property type="nucleotide sequence ID" value="NZ_CP017916.1"/>
</dbReference>
<gene>
    <name evidence="1" type="ORF">K08M4_21670</name>
</gene>
<dbReference type="Pfam" id="PF20292">
    <property type="entry name" value="MC7"/>
    <property type="match status" value="1"/>
</dbReference>
<dbReference type="KEGG" id="vsy:K08M4_21670"/>